<evidence type="ECO:0000256" key="6">
    <source>
        <dbReference type="ARBA" id="ARBA00023098"/>
    </source>
</evidence>
<keyword evidence="4 8" id="KW-0276">Fatty acid metabolism</keyword>
<keyword evidence="7 8" id="KW-0275">Fatty acid biosynthesis</keyword>
<gene>
    <name evidence="8 10" type="primary">acpS</name>
    <name evidence="10" type="ORF">GCM10011382_10730</name>
</gene>
<dbReference type="HAMAP" id="MF_00101">
    <property type="entry name" value="AcpS"/>
    <property type="match status" value="1"/>
</dbReference>
<comment type="cofactor">
    <cofactor evidence="8">
        <name>Mg(2+)</name>
        <dbReference type="ChEBI" id="CHEBI:18420"/>
    </cofactor>
</comment>
<comment type="similarity">
    <text evidence="8">Belongs to the P-Pant transferase superfamily. AcpS family.</text>
</comment>
<dbReference type="Proteomes" id="UP000597301">
    <property type="component" value="Unassembled WGS sequence"/>
</dbReference>
<dbReference type="InterPro" id="IPR008278">
    <property type="entry name" value="4-PPantetheinyl_Trfase_dom"/>
</dbReference>
<evidence type="ECO:0000313" key="10">
    <source>
        <dbReference type="EMBL" id="GGC82445.1"/>
    </source>
</evidence>
<dbReference type="InterPro" id="IPR037143">
    <property type="entry name" value="4-PPantetheinyl_Trfase_dom_sf"/>
</dbReference>
<organism evidence="10 11">
    <name type="scientific">Vreelandella lutescens</name>
    <dbReference type="NCBI Taxonomy" id="1602943"/>
    <lineage>
        <taxon>Bacteria</taxon>
        <taxon>Pseudomonadati</taxon>
        <taxon>Pseudomonadota</taxon>
        <taxon>Gammaproteobacteria</taxon>
        <taxon>Oceanospirillales</taxon>
        <taxon>Halomonadaceae</taxon>
        <taxon>Vreelandella</taxon>
    </lineage>
</organism>
<evidence type="ECO:0000256" key="4">
    <source>
        <dbReference type="ARBA" id="ARBA00022832"/>
    </source>
</evidence>
<evidence type="ECO:0000256" key="3">
    <source>
        <dbReference type="ARBA" id="ARBA00022723"/>
    </source>
</evidence>
<feature type="binding site" evidence="8">
    <location>
        <position position="24"/>
    </location>
    <ligand>
        <name>Mg(2+)</name>
        <dbReference type="ChEBI" id="CHEBI:18420"/>
    </ligand>
</feature>
<keyword evidence="6 8" id="KW-0443">Lipid metabolism</keyword>
<dbReference type="EMBL" id="BMHM01000002">
    <property type="protein sequence ID" value="GGC82445.1"/>
    <property type="molecule type" value="Genomic_DNA"/>
</dbReference>
<protein>
    <recommendedName>
        <fullName evidence="8">Holo-[acyl-carrier-protein] synthase</fullName>
        <shortName evidence="8">Holo-ACP synthase</shortName>
        <ecNumber evidence="8">2.7.8.7</ecNumber>
    </recommendedName>
    <alternativeName>
        <fullName evidence="8">4'-phosphopantetheinyl transferase AcpS</fullName>
    </alternativeName>
</protein>
<dbReference type="Gene3D" id="3.90.470.20">
    <property type="entry name" value="4'-phosphopantetheinyl transferase domain"/>
    <property type="match status" value="1"/>
</dbReference>
<reference evidence="11" key="1">
    <citation type="journal article" date="2019" name="Int. J. Syst. Evol. Microbiol.">
        <title>The Global Catalogue of Microorganisms (GCM) 10K type strain sequencing project: providing services to taxonomists for standard genome sequencing and annotation.</title>
        <authorList>
            <consortium name="The Broad Institute Genomics Platform"/>
            <consortium name="The Broad Institute Genome Sequencing Center for Infectious Disease"/>
            <person name="Wu L."/>
            <person name="Ma J."/>
        </authorList>
    </citation>
    <scope>NUCLEOTIDE SEQUENCE [LARGE SCALE GENOMIC DNA]</scope>
    <source>
        <strain evidence="11">CGMCC 1.15122</strain>
    </source>
</reference>
<sequence length="141" mass="15249">MTTTIVMVTTTAAATNMIVGIGSDIARVERFRQAVTRHGPRFAQRILGPDEQSVWQAKGQATAYLAKRFAAKEAFVKALGLGLRQGMQWSEIQVLNDALGKPSLKLSGEAQRLFRASGATAAHISLSDEADYAVAFVVLER</sequence>
<comment type="caution">
    <text evidence="10">The sequence shown here is derived from an EMBL/GenBank/DDBJ whole genome shotgun (WGS) entry which is preliminary data.</text>
</comment>
<evidence type="ECO:0000256" key="1">
    <source>
        <dbReference type="ARBA" id="ARBA00022516"/>
    </source>
</evidence>
<evidence type="ECO:0000313" key="11">
    <source>
        <dbReference type="Proteomes" id="UP000597301"/>
    </source>
</evidence>
<dbReference type="InterPro" id="IPR004568">
    <property type="entry name" value="Ppantetheine-prot_Trfase_dom"/>
</dbReference>
<keyword evidence="11" id="KW-1185">Reference proteome</keyword>
<evidence type="ECO:0000256" key="2">
    <source>
        <dbReference type="ARBA" id="ARBA00022679"/>
    </source>
</evidence>
<dbReference type="NCBIfam" id="TIGR00556">
    <property type="entry name" value="pantethn_trn"/>
    <property type="match status" value="1"/>
</dbReference>
<keyword evidence="3 8" id="KW-0479">Metal-binding</keyword>
<evidence type="ECO:0000256" key="5">
    <source>
        <dbReference type="ARBA" id="ARBA00022842"/>
    </source>
</evidence>
<evidence type="ECO:0000259" key="9">
    <source>
        <dbReference type="Pfam" id="PF01648"/>
    </source>
</evidence>
<feature type="domain" description="4'-phosphopantetheinyl transferase" evidence="9">
    <location>
        <begin position="20"/>
        <end position="136"/>
    </location>
</feature>
<dbReference type="InterPro" id="IPR002582">
    <property type="entry name" value="ACPS"/>
</dbReference>
<comment type="catalytic activity">
    <reaction evidence="8">
        <text>apo-[ACP] + CoA = holo-[ACP] + adenosine 3',5'-bisphosphate + H(+)</text>
        <dbReference type="Rhea" id="RHEA:12068"/>
        <dbReference type="Rhea" id="RHEA-COMP:9685"/>
        <dbReference type="Rhea" id="RHEA-COMP:9690"/>
        <dbReference type="ChEBI" id="CHEBI:15378"/>
        <dbReference type="ChEBI" id="CHEBI:29999"/>
        <dbReference type="ChEBI" id="CHEBI:57287"/>
        <dbReference type="ChEBI" id="CHEBI:58343"/>
        <dbReference type="ChEBI" id="CHEBI:64479"/>
        <dbReference type="EC" id="2.7.8.7"/>
    </reaction>
</comment>
<dbReference type="Pfam" id="PF01648">
    <property type="entry name" value="ACPS"/>
    <property type="match status" value="1"/>
</dbReference>
<name>A0ABQ1NQJ6_9GAMM</name>
<keyword evidence="8" id="KW-0963">Cytoplasm</keyword>
<accession>A0ABQ1NQJ6</accession>
<keyword evidence="1 8" id="KW-0444">Lipid biosynthesis</keyword>
<evidence type="ECO:0000256" key="7">
    <source>
        <dbReference type="ARBA" id="ARBA00023160"/>
    </source>
</evidence>
<dbReference type="EC" id="2.7.8.7" evidence="8"/>
<evidence type="ECO:0000256" key="8">
    <source>
        <dbReference type="HAMAP-Rule" id="MF_00101"/>
    </source>
</evidence>
<keyword evidence="5 8" id="KW-0460">Magnesium</keyword>
<dbReference type="NCBIfam" id="TIGR00516">
    <property type="entry name" value="acpS"/>
    <property type="match status" value="1"/>
</dbReference>
<dbReference type="SUPFAM" id="SSF56214">
    <property type="entry name" value="4'-phosphopantetheinyl transferase"/>
    <property type="match status" value="1"/>
</dbReference>
<proteinExistence type="inferred from homology"/>
<comment type="function">
    <text evidence="8">Transfers the 4'-phosphopantetheine moiety from coenzyme A to a Ser of acyl-carrier-protein.</text>
</comment>
<comment type="subcellular location">
    <subcellularLocation>
        <location evidence="8">Cytoplasm</location>
    </subcellularLocation>
</comment>
<keyword evidence="2 8" id="KW-0808">Transferase</keyword>
<feature type="binding site" evidence="8">
    <location>
        <position position="73"/>
    </location>
    <ligand>
        <name>Mg(2+)</name>
        <dbReference type="ChEBI" id="CHEBI:18420"/>
    </ligand>
</feature>